<name>A0A7V4DE76_9BACT</name>
<feature type="domain" description="Thioredoxin-like fold" evidence="1">
    <location>
        <begin position="134"/>
        <end position="210"/>
    </location>
</feature>
<dbReference type="PROSITE" id="PS00195">
    <property type="entry name" value="GLUTAREDOXIN_1"/>
    <property type="match status" value="1"/>
</dbReference>
<proteinExistence type="predicted"/>
<gene>
    <name evidence="2" type="ORF">ENV30_03805</name>
</gene>
<dbReference type="PANTHER" id="PTHR37170">
    <property type="entry name" value="GLUTAREDOXIN-RELATED"/>
    <property type="match status" value="1"/>
</dbReference>
<dbReference type="PANTHER" id="PTHR37170:SF1">
    <property type="entry name" value="GLUTAREDOXIN-LIKE PROTEIN"/>
    <property type="match status" value="1"/>
</dbReference>
<reference evidence="2" key="1">
    <citation type="journal article" date="2020" name="mSystems">
        <title>Genome- and Community-Level Interaction Insights into Carbon Utilization and Element Cycling Functions of Hydrothermarchaeota in Hydrothermal Sediment.</title>
        <authorList>
            <person name="Zhou Z."/>
            <person name="Liu Y."/>
            <person name="Xu W."/>
            <person name="Pan J."/>
            <person name="Luo Z.H."/>
            <person name="Li M."/>
        </authorList>
    </citation>
    <scope>NUCLEOTIDE SEQUENCE [LARGE SCALE GENOMIC DNA]</scope>
    <source>
        <strain evidence="2">SpSt-747</strain>
    </source>
</reference>
<evidence type="ECO:0000259" key="1">
    <source>
        <dbReference type="Pfam" id="PF13192"/>
    </source>
</evidence>
<dbReference type="CDD" id="cd02973">
    <property type="entry name" value="TRX_GRX_like"/>
    <property type="match status" value="1"/>
</dbReference>
<dbReference type="InterPro" id="IPR011767">
    <property type="entry name" value="GLR_AS"/>
</dbReference>
<evidence type="ECO:0000313" key="2">
    <source>
        <dbReference type="EMBL" id="HGI30417.1"/>
    </source>
</evidence>
<sequence length="214" mass="24360">MALLEDKDRRTLETYLAEHLLHPVTLRFFTQELECETCREVRMLLEEVVRLSPLLRLEVHNFVLDREVAAAFRIDKIPAFTVEGERDYGIRFFGIPSGYEFSGFIETLVFVSQRTTDLSEDTKAFLKALTKDVTLQVFVTPTCPFCPQAVVLAHKMAFESDRVSSSMVEILEFPHLAYRYGVRAVPKIVLNETVALEGAVPEAFLVQKIIEVAS</sequence>
<dbReference type="AlphaFoldDB" id="A0A7V4DE76"/>
<accession>A0A7V4DE76</accession>
<dbReference type="Gene3D" id="3.40.30.10">
    <property type="entry name" value="Glutaredoxin"/>
    <property type="match status" value="2"/>
</dbReference>
<dbReference type="Pfam" id="PF13192">
    <property type="entry name" value="Thioredoxin_3"/>
    <property type="match status" value="1"/>
</dbReference>
<dbReference type="InterPro" id="IPR012336">
    <property type="entry name" value="Thioredoxin-like_fold"/>
</dbReference>
<dbReference type="NCBIfam" id="TIGR02187">
    <property type="entry name" value="PDO_seleno_TRX"/>
    <property type="match status" value="1"/>
</dbReference>
<organism evidence="2">
    <name type="scientific">Candidatus Caldatribacterium californiense</name>
    <dbReference type="NCBI Taxonomy" id="1454726"/>
    <lineage>
        <taxon>Bacteria</taxon>
        <taxon>Pseudomonadati</taxon>
        <taxon>Atribacterota</taxon>
        <taxon>Atribacteria</taxon>
        <taxon>Atribacterales</taxon>
        <taxon>Candidatus Caldatribacteriaceae</taxon>
        <taxon>Candidatus Caldatribacterium</taxon>
    </lineage>
</organism>
<dbReference type="SUPFAM" id="SSF52833">
    <property type="entry name" value="Thioredoxin-like"/>
    <property type="match status" value="2"/>
</dbReference>
<dbReference type="EMBL" id="DTFV01000057">
    <property type="protein sequence ID" value="HGI30417.1"/>
    <property type="molecule type" value="Genomic_DNA"/>
</dbReference>
<dbReference type="InterPro" id="IPR011903">
    <property type="entry name" value="TON_0319-like"/>
</dbReference>
<dbReference type="PROSITE" id="PS51354">
    <property type="entry name" value="GLUTAREDOXIN_2"/>
    <property type="match status" value="1"/>
</dbReference>
<comment type="caution">
    <text evidence="2">The sequence shown here is derived from an EMBL/GenBank/DDBJ whole genome shotgun (WGS) entry which is preliminary data.</text>
</comment>
<protein>
    <submittedName>
        <fullName evidence="2">Glutaredoxin</fullName>
    </submittedName>
</protein>
<dbReference type="InterPro" id="IPR036249">
    <property type="entry name" value="Thioredoxin-like_sf"/>
</dbReference>